<dbReference type="SUPFAM" id="SSF50129">
    <property type="entry name" value="GroES-like"/>
    <property type="match status" value="1"/>
</dbReference>
<gene>
    <name evidence="4" type="ORF">H9735_07575</name>
</gene>
<sequence>MKVEGVRMYGAKDIRLEEFDLPDIKEDEVLLKVMSDSICMSTWKEVKLGSGHIRVPDNIHEKPVIIGHELSGRIAKVGAKWADEYKEGERFVVLPGIPGQMGAPGYSYEFFGGAATYCIVPNDVIEKGCLLHYEGDSFFEVSVSEPMYCIIGGYKANYHTKPETHEHFIGTKEGGNIAILGGCGPMGLGAVSYALATEQKPKMVVVTDIDDERLDRARSVISEQEAEEKGVELHYINTAQMEDEAKELLDLTGGEGYHDVFVYAPVRQIAETGNRIMAFDGCMNLFAGPADSGFSAEMNLYDAHYRNTKILGSSGGIKTDLLEALDLISQKKVKPAVMITHIGGLDAYADTTLHLPEIPGGKKLIYTQFHMPLTAIEDFRKMGEEDPLFTKLADACDRHNGLWNKEAEDILLNYFEV</sequence>
<name>A0A9D1WVS8_9FIRM</name>
<reference evidence="4" key="1">
    <citation type="journal article" date="2021" name="PeerJ">
        <title>Extensive microbial diversity within the chicken gut microbiome revealed by metagenomics and culture.</title>
        <authorList>
            <person name="Gilroy R."/>
            <person name="Ravi A."/>
            <person name="Getino M."/>
            <person name="Pursley I."/>
            <person name="Horton D.L."/>
            <person name="Alikhan N.F."/>
            <person name="Baker D."/>
            <person name="Gharbi K."/>
            <person name="Hall N."/>
            <person name="Watson M."/>
            <person name="Adriaenssens E.M."/>
            <person name="Foster-Nyarko E."/>
            <person name="Jarju S."/>
            <person name="Secka A."/>
            <person name="Antonio M."/>
            <person name="Oren A."/>
            <person name="Chaudhuri R.R."/>
            <person name="La Ragione R."/>
            <person name="Hildebrand F."/>
            <person name="Pallen M.J."/>
        </authorList>
    </citation>
    <scope>NUCLEOTIDE SEQUENCE</scope>
    <source>
        <strain evidence="4">CHK191-13928</strain>
    </source>
</reference>
<evidence type="ECO:0000259" key="3">
    <source>
        <dbReference type="Pfam" id="PF08240"/>
    </source>
</evidence>
<dbReference type="AlphaFoldDB" id="A0A9D1WVS8"/>
<dbReference type="InterPro" id="IPR036291">
    <property type="entry name" value="NAD(P)-bd_dom_sf"/>
</dbReference>
<feature type="domain" description="Alcohol dehydrogenase-like C-terminal" evidence="2">
    <location>
        <begin position="185"/>
        <end position="329"/>
    </location>
</feature>
<dbReference type="SUPFAM" id="SSF51735">
    <property type="entry name" value="NAD(P)-binding Rossmann-fold domains"/>
    <property type="match status" value="1"/>
</dbReference>
<dbReference type="Pfam" id="PF00107">
    <property type="entry name" value="ADH_zinc_N"/>
    <property type="match status" value="1"/>
</dbReference>
<evidence type="ECO:0000313" key="4">
    <source>
        <dbReference type="EMBL" id="HIX67956.1"/>
    </source>
</evidence>
<dbReference type="InterPro" id="IPR013149">
    <property type="entry name" value="ADH-like_C"/>
</dbReference>
<dbReference type="PANTHER" id="PTHR43401">
    <property type="entry name" value="L-THREONINE 3-DEHYDROGENASE"/>
    <property type="match status" value="1"/>
</dbReference>
<dbReference type="GO" id="GO:0016491">
    <property type="term" value="F:oxidoreductase activity"/>
    <property type="evidence" value="ECO:0007669"/>
    <property type="project" value="UniProtKB-KW"/>
</dbReference>
<evidence type="ECO:0000256" key="1">
    <source>
        <dbReference type="ARBA" id="ARBA00023002"/>
    </source>
</evidence>
<accession>A0A9D1WVS8</accession>
<organism evidence="4 5">
    <name type="scientific">Candidatus Anaerostipes excrementavium</name>
    <dbReference type="NCBI Taxonomy" id="2838463"/>
    <lineage>
        <taxon>Bacteria</taxon>
        <taxon>Bacillati</taxon>
        <taxon>Bacillota</taxon>
        <taxon>Clostridia</taxon>
        <taxon>Lachnospirales</taxon>
        <taxon>Lachnospiraceae</taxon>
        <taxon>Anaerostipes</taxon>
    </lineage>
</organism>
<dbReference type="Proteomes" id="UP000886721">
    <property type="component" value="Unassembled WGS sequence"/>
</dbReference>
<dbReference type="InterPro" id="IPR013154">
    <property type="entry name" value="ADH-like_N"/>
</dbReference>
<dbReference type="EMBL" id="DXEM01000026">
    <property type="protein sequence ID" value="HIX67956.1"/>
    <property type="molecule type" value="Genomic_DNA"/>
</dbReference>
<dbReference type="InterPro" id="IPR050129">
    <property type="entry name" value="Zn_alcohol_dh"/>
</dbReference>
<feature type="domain" description="Alcohol dehydrogenase-like N-terminal" evidence="3">
    <location>
        <begin position="26"/>
        <end position="124"/>
    </location>
</feature>
<dbReference type="PANTHER" id="PTHR43401:SF2">
    <property type="entry name" value="L-THREONINE 3-DEHYDROGENASE"/>
    <property type="match status" value="1"/>
</dbReference>
<evidence type="ECO:0000259" key="2">
    <source>
        <dbReference type="Pfam" id="PF00107"/>
    </source>
</evidence>
<dbReference type="Pfam" id="PF08240">
    <property type="entry name" value="ADH_N"/>
    <property type="match status" value="1"/>
</dbReference>
<dbReference type="InterPro" id="IPR011032">
    <property type="entry name" value="GroES-like_sf"/>
</dbReference>
<evidence type="ECO:0000313" key="5">
    <source>
        <dbReference type="Proteomes" id="UP000886721"/>
    </source>
</evidence>
<dbReference type="Gene3D" id="3.90.180.10">
    <property type="entry name" value="Medium-chain alcohol dehydrogenases, catalytic domain"/>
    <property type="match status" value="1"/>
</dbReference>
<keyword evidence="1" id="KW-0560">Oxidoreductase</keyword>
<comment type="caution">
    <text evidence="4">The sequence shown here is derived from an EMBL/GenBank/DDBJ whole genome shotgun (WGS) entry which is preliminary data.</text>
</comment>
<reference evidence="4" key="2">
    <citation type="submission" date="2021-04" db="EMBL/GenBank/DDBJ databases">
        <authorList>
            <person name="Gilroy R."/>
        </authorList>
    </citation>
    <scope>NUCLEOTIDE SEQUENCE</scope>
    <source>
        <strain evidence="4">CHK191-13928</strain>
    </source>
</reference>
<protein>
    <submittedName>
        <fullName evidence="4">Zinc-binding dehydrogenase</fullName>
    </submittedName>
</protein>
<proteinExistence type="predicted"/>
<dbReference type="Gene3D" id="3.40.50.720">
    <property type="entry name" value="NAD(P)-binding Rossmann-like Domain"/>
    <property type="match status" value="1"/>
</dbReference>